<dbReference type="RefSeq" id="WP_059442975.1">
    <property type="nucleotide sequence ID" value="NZ_FAVC01000001.1"/>
</dbReference>
<sequence>MDIKSLYDDGWSDDEIVGKLKSEYKDKYKFKEAKAAGISAADIVKEFQSRFDSGELGERPQDNASAIPQIDIKPEQTKETSKADPYSVPVEIETTSDKSVFSSTADTLLSEISSNSIELKQSNQIEKTSDLAISKDEAKQQEKDGIWNAIKEGLPKLPTIAKTYFTQTNPIAKMYKETKSEISELESYKEQVEDFASKYQNITGRYRHIYDQISASMGDEEKIQALKQKAKANQTEMIDLLKNYNFVNKIATDDNGNIHVGFDGADDYYEIGDTGFMEQVLNGLTNSKFEIGGSIIGGMALAWGKKALKDSLTDVKTYAGSPQSALFKTFIKGLTGSAIGTFFGAGIDGAVNSADIGKPLDYSALFDKSVDAAAADAIFGSGLAVGGKAITSVPKVVVPSLKVADKLTDAMPVIGLVKQGIKGLPDANLKGA</sequence>
<keyword evidence="1" id="KW-0175">Coiled coil</keyword>
<gene>
    <name evidence="3" type="ORF">ERS739223_00447</name>
</gene>
<comment type="caution">
    <text evidence="3">The sequence shown here is derived from an EMBL/GenBank/DDBJ whole genome shotgun (WGS) entry which is preliminary data.</text>
</comment>
<evidence type="ECO:0000256" key="1">
    <source>
        <dbReference type="SAM" id="Coils"/>
    </source>
</evidence>
<proteinExistence type="predicted"/>
<evidence type="ECO:0000313" key="4">
    <source>
        <dbReference type="Proteomes" id="UP000052245"/>
    </source>
</evidence>
<name>A0A9W5ESS7_CAMHY</name>
<feature type="compositionally biased region" description="Basic and acidic residues" evidence="2">
    <location>
        <begin position="72"/>
        <end position="82"/>
    </location>
</feature>
<accession>A0A9W5ESS7</accession>
<feature type="coiled-coil region" evidence="1">
    <location>
        <begin position="185"/>
        <end position="243"/>
    </location>
</feature>
<dbReference type="AlphaFoldDB" id="A0A9W5ESS7"/>
<evidence type="ECO:0000313" key="3">
    <source>
        <dbReference type="EMBL" id="CUU74303.1"/>
    </source>
</evidence>
<dbReference type="EMBL" id="FAVC01000001">
    <property type="protein sequence ID" value="CUU74303.1"/>
    <property type="molecule type" value="Genomic_DNA"/>
</dbReference>
<organism evidence="3 4">
    <name type="scientific">Campylobacter hyointestinalis subsp. hyointestinalis</name>
    <dbReference type="NCBI Taxonomy" id="91352"/>
    <lineage>
        <taxon>Bacteria</taxon>
        <taxon>Pseudomonadati</taxon>
        <taxon>Campylobacterota</taxon>
        <taxon>Epsilonproteobacteria</taxon>
        <taxon>Campylobacterales</taxon>
        <taxon>Campylobacteraceae</taxon>
        <taxon>Campylobacter</taxon>
    </lineage>
</organism>
<dbReference type="Proteomes" id="UP000052245">
    <property type="component" value="Unassembled WGS sequence"/>
</dbReference>
<feature type="region of interest" description="Disordered" evidence="2">
    <location>
        <begin position="52"/>
        <end position="85"/>
    </location>
</feature>
<evidence type="ECO:0000256" key="2">
    <source>
        <dbReference type="SAM" id="MobiDB-lite"/>
    </source>
</evidence>
<protein>
    <submittedName>
        <fullName evidence="3">Uncharacterized protein</fullName>
    </submittedName>
</protein>
<reference evidence="3 4" key="1">
    <citation type="submission" date="2015-11" db="EMBL/GenBank/DDBJ databases">
        <authorList>
            <consortium name="Pathogen Informatics"/>
        </authorList>
    </citation>
    <scope>NUCLEOTIDE SEQUENCE [LARGE SCALE GENOMIC DNA]</scope>
    <source>
        <strain evidence="3 4">007A-0283</strain>
    </source>
</reference>
<feature type="compositionally biased region" description="Basic and acidic residues" evidence="2">
    <location>
        <begin position="52"/>
        <end position="61"/>
    </location>
</feature>